<sequence>MLHRQKLALTTYEKSPARSSVVSLRKNNVPPRLRPPARPPETKIPNVNSMKPFTTGLLPIVGRQAEAVDDDMQERWVEVTSFSALCPPPLRRPAPVPVPTPVATVWPPLLNELGSGGPTYKKAKGLSLVASREGTPVQRGGMWPLVPRALPKKLKLKVSTVTRRSSPKVLK</sequence>
<dbReference type="Proteomes" id="UP000266841">
    <property type="component" value="Unassembled WGS sequence"/>
</dbReference>
<gene>
    <name evidence="2" type="ORF">THAOC_24907</name>
</gene>
<evidence type="ECO:0000256" key="1">
    <source>
        <dbReference type="SAM" id="MobiDB-lite"/>
    </source>
</evidence>
<dbReference type="AlphaFoldDB" id="K0S9C6"/>
<protein>
    <submittedName>
        <fullName evidence="2">Uncharacterized protein</fullName>
    </submittedName>
</protein>
<organism evidence="2 3">
    <name type="scientific">Thalassiosira oceanica</name>
    <name type="common">Marine diatom</name>
    <dbReference type="NCBI Taxonomy" id="159749"/>
    <lineage>
        <taxon>Eukaryota</taxon>
        <taxon>Sar</taxon>
        <taxon>Stramenopiles</taxon>
        <taxon>Ochrophyta</taxon>
        <taxon>Bacillariophyta</taxon>
        <taxon>Coscinodiscophyceae</taxon>
        <taxon>Thalassiosirophycidae</taxon>
        <taxon>Thalassiosirales</taxon>
        <taxon>Thalassiosiraceae</taxon>
        <taxon>Thalassiosira</taxon>
    </lineage>
</organism>
<keyword evidence="3" id="KW-1185">Reference proteome</keyword>
<accession>K0S9C6</accession>
<feature type="compositionally biased region" description="Polar residues" evidence="1">
    <location>
        <begin position="17"/>
        <end position="26"/>
    </location>
</feature>
<name>K0S9C6_THAOC</name>
<feature type="region of interest" description="Disordered" evidence="1">
    <location>
        <begin position="1"/>
        <end position="49"/>
    </location>
</feature>
<comment type="caution">
    <text evidence="2">The sequence shown here is derived from an EMBL/GenBank/DDBJ whole genome shotgun (WGS) entry which is preliminary data.</text>
</comment>
<proteinExistence type="predicted"/>
<dbReference type="EMBL" id="AGNL01034195">
    <property type="protein sequence ID" value="EJK55362.1"/>
    <property type="molecule type" value="Genomic_DNA"/>
</dbReference>
<reference evidence="2 3" key="1">
    <citation type="journal article" date="2012" name="Genome Biol.">
        <title>Genome and low-iron response of an oceanic diatom adapted to chronic iron limitation.</title>
        <authorList>
            <person name="Lommer M."/>
            <person name="Specht M."/>
            <person name="Roy A.S."/>
            <person name="Kraemer L."/>
            <person name="Andreson R."/>
            <person name="Gutowska M.A."/>
            <person name="Wolf J."/>
            <person name="Bergner S.V."/>
            <person name="Schilhabel M.B."/>
            <person name="Klostermeier U.C."/>
            <person name="Beiko R.G."/>
            <person name="Rosenstiel P."/>
            <person name="Hippler M."/>
            <person name="Laroche J."/>
        </authorList>
    </citation>
    <scope>NUCLEOTIDE SEQUENCE [LARGE SCALE GENOMIC DNA]</scope>
    <source>
        <strain evidence="2 3">CCMP1005</strain>
    </source>
</reference>
<evidence type="ECO:0000313" key="2">
    <source>
        <dbReference type="EMBL" id="EJK55362.1"/>
    </source>
</evidence>
<evidence type="ECO:0000313" key="3">
    <source>
        <dbReference type="Proteomes" id="UP000266841"/>
    </source>
</evidence>